<keyword evidence="2" id="KW-1185">Reference proteome</keyword>
<evidence type="ECO:0000313" key="1">
    <source>
        <dbReference type="EMBL" id="TBU51140.1"/>
    </source>
</evidence>
<name>A0A4Q9P948_9APHY</name>
<sequence length="62" mass="7190">MHGHHFRVAGRPSLTQYDDLIRLYGCVTMATWRNGSAFGFDCLAYSRVMGTKRLQVRVLRWS</sequence>
<gene>
    <name evidence="1" type="ORF">BD310DRAFT_942683</name>
</gene>
<organism evidence="1 2">
    <name type="scientific">Dichomitus squalens</name>
    <dbReference type="NCBI Taxonomy" id="114155"/>
    <lineage>
        <taxon>Eukaryota</taxon>
        <taxon>Fungi</taxon>
        <taxon>Dikarya</taxon>
        <taxon>Basidiomycota</taxon>
        <taxon>Agaricomycotina</taxon>
        <taxon>Agaricomycetes</taxon>
        <taxon>Polyporales</taxon>
        <taxon>Polyporaceae</taxon>
        <taxon>Dichomitus</taxon>
    </lineage>
</organism>
<accession>A0A4Q9P948</accession>
<protein>
    <submittedName>
        <fullName evidence="1">Uncharacterized protein</fullName>
    </submittedName>
</protein>
<dbReference type="AlphaFoldDB" id="A0A4Q9P948"/>
<dbReference type="EMBL" id="ML145385">
    <property type="protein sequence ID" value="TBU51140.1"/>
    <property type="molecule type" value="Genomic_DNA"/>
</dbReference>
<proteinExistence type="predicted"/>
<dbReference type="Proteomes" id="UP000292082">
    <property type="component" value="Unassembled WGS sequence"/>
</dbReference>
<reference evidence="1 2" key="1">
    <citation type="submission" date="2019-01" db="EMBL/GenBank/DDBJ databases">
        <title>Draft genome sequences of three monokaryotic isolates of the white-rot basidiomycete fungus Dichomitus squalens.</title>
        <authorList>
            <consortium name="DOE Joint Genome Institute"/>
            <person name="Lopez S.C."/>
            <person name="Andreopoulos B."/>
            <person name="Pangilinan J."/>
            <person name="Lipzen A."/>
            <person name="Riley R."/>
            <person name="Ahrendt S."/>
            <person name="Ng V."/>
            <person name="Barry K."/>
            <person name="Daum C."/>
            <person name="Grigoriev I.V."/>
            <person name="Hilden K.S."/>
            <person name="Makela M.R."/>
            <person name="de Vries R.P."/>
        </authorList>
    </citation>
    <scope>NUCLEOTIDE SEQUENCE [LARGE SCALE GENOMIC DNA]</scope>
    <source>
        <strain evidence="1 2">CBS 464.89</strain>
    </source>
</reference>
<evidence type="ECO:0000313" key="2">
    <source>
        <dbReference type="Proteomes" id="UP000292082"/>
    </source>
</evidence>